<accession>A0ABP7IMG3</accession>
<feature type="region of interest" description="Disordered" evidence="6">
    <location>
        <begin position="29"/>
        <end position="57"/>
    </location>
</feature>
<keyword evidence="5" id="KW-0676">Redox-active center</keyword>
<feature type="domain" description="Thioredoxin" evidence="8">
    <location>
        <begin position="45"/>
        <end position="187"/>
    </location>
</feature>
<keyword evidence="3" id="KW-0812">Transmembrane</keyword>
<organism evidence="9 10">
    <name type="scientific">Streptomyces coacervatus</name>
    <dbReference type="NCBI Taxonomy" id="647381"/>
    <lineage>
        <taxon>Bacteria</taxon>
        <taxon>Bacillati</taxon>
        <taxon>Actinomycetota</taxon>
        <taxon>Actinomycetes</taxon>
        <taxon>Kitasatosporales</taxon>
        <taxon>Streptomycetaceae</taxon>
        <taxon>Streptomyces</taxon>
    </lineage>
</organism>
<dbReference type="EMBL" id="BAABDE010000025">
    <property type="protein sequence ID" value="GAA3821848.1"/>
    <property type="molecule type" value="Genomic_DNA"/>
</dbReference>
<dbReference type="Proteomes" id="UP001501009">
    <property type="component" value="Unassembled WGS sequence"/>
</dbReference>
<dbReference type="InterPro" id="IPR000866">
    <property type="entry name" value="AhpC/TSA"/>
</dbReference>
<reference evidence="10" key="1">
    <citation type="journal article" date="2019" name="Int. J. Syst. Evol. Microbiol.">
        <title>The Global Catalogue of Microorganisms (GCM) 10K type strain sequencing project: providing services to taxonomists for standard genome sequencing and annotation.</title>
        <authorList>
            <consortium name="The Broad Institute Genomics Platform"/>
            <consortium name="The Broad Institute Genome Sequencing Center for Infectious Disease"/>
            <person name="Wu L."/>
            <person name="Ma J."/>
        </authorList>
    </citation>
    <scope>NUCLEOTIDE SEQUENCE [LARGE SCALE GENOMIC DNA]</scope>
    <source>
        <strain evidence="10">JCM 17138</strain>
    </source>
</reference>
<dbReference type="Pfam" id="PF00578">
    <property type="entry name" value="AhpC-TSA"/>
    <property type="match status" value="1"/>
</dbReference>
<feature type="signal peptide" evidence="7">
    <location>
        <begin position="1"/>
        <end position="28"/>
    </location>
</feature>
<dbReference type="PROSITE" id="PS51318">
    <property type="entry name" value="TAT"/>
    <property type="match status" value="1"/>
</dbReference>
<name>A0ABP7IMG3_9ACTN</name>
<keyword evidence="3" id="KW-0735">Signal-anchor</keyword>
<comment type="caution">
    <text evidence="9">The sequence shown here is derived from an EMBL/GenBank/DDBJ whole genome shotgun (WGS) entry which is preliminary data.</text>
</comment>
<sequence>MTKQHNTRRMFMVTAAACAALTGCTSTAPISDTTPGDPLTRTWKEGQRPAVPDLSGPSLEGGKVSLSDYRGKLVLINAWASTCGPCRLEAPELKKIQKKYGARGLRILGLDNDGDRAAGLAFQKQYKLDYRSLHDPSGRQLLRLPRGLVNTQGIPFTIVVDRSGKVAAARMGAVTEAQLTKTIAPLL</sequence>
<evidence type="ECO:0000256" key="1">
    <source>
        <dbReference type="ARBA" id="ARBA00004196"/>
    </source>
</evidence>
<feature type="chain" id="PRO_5045747066" evidence="7">
    <location>
        <begin position="29"/>
        <end position="187"/>
    </location>
</feature>
<keyword evidence="10" id="KW-1185">Reference proteome</keyword>
<evidence type="ECO:0000313" key="10">
    <source>
        <dbReference type="Proteomes" id="UP001501009"/>
    </source>
</evidence>
<evidence type="ECO:0000256" key="3">
    <source>
        <dbReference type="ARBA" id="ARBA00022968"/>
    </source>
</evidence>
<dbReference type="PANTHER" id="PTHR42852:SF6">
    <property type="entry name" value="THIOL:DISULFIDE INTERCHANGE PROTEIN DSBE"/>
    <property type="match status" value="1"/>
</dbReference>
<dbReference type="InterPro" id="IPR013766">
    <property type="entry name" value="Thioredoxin_domain"/>
</dbReference>
<proteinExistence type="predicted"/>
<gene>
    <name evidence="9" type="ORF">GCM10022403_064240</name>
</gene>
<evidence type="ECO:0000313" key="9">
    <source>
        <dbReference type="EMBL" id="GAA3821848.1"/>
    </source>
</evidence>
<comment type="subcellular location">
    <subcellularLocation>
        <location evidence="1">Cell envelope</location>
    </subcellularLocation>
</comment>
<dbReference type="CDD" id="cd02966">
    <property type="entry name" value="TlpA_like_family"/>
    <property type="match status" value="1"/>
</dbReference>
<evidence type="ECO:0000256" key="2">
    <source>
        <dbReference type="ARBA" id="ARBA00022748"/>
    </source>
</evidence>
<evidence type="ECO:0000256" key="5">
    <source>
        <dbReference type="ARBA" id="ARBA00023284"/>
    </source>
</evidence>
<keyword evidence="2" id="KW-0201">Cytochrome c-type biogenesis</keyword>
<dbReference type="InterPro" id="IPR050553">
    <property type="entry name" value="Thioredoxin_ResA/DsbE_sf"/>
</dbReference>
<evidence type="ECO:0000256" key="7">
    <source>
        <dbReference type="SAM" id="SignalP"/>
    </source>
</evidence>
<evidence type="ECO:0000259" key="8">
    <source>
        <dbReference type="PROSITE" id="PS51352"/>
    </source>
</evidence>
<evidence type="ECO:0000256" key="4">
    <source>
        <dbReference type="ARBA" id="ARBA00023157"/>
    </source>
</evidence>
<protein>
    <submittedName>
        <fullName evidence="9">TlpA disulfide reductase family protein</fullName>
    </submittedName>
</protein>
<keyword evidence="7" id="KW-0732">Signal</keyword>
<evidence type="ECO:0000256" key="6">
    <source>
        <dbReference type="SAM" id="MobiDB-lite"/>
    </source>
</evidence>
<dbReference type="PANTHER" id="PTHR42852">
    <property type="entry name" value="THIOL:DISULFIDE INTERCHANGE PROTEIN DSBE"/>
    <property type="match status" value="1"/>
</dbReference>
<dbReference type="InterPro" id="IPR036249">
    <property type="entry name" value="Thioredoxin-like_sf"/>
</dbReference>
<dbReference type="RefSeq" id="WP_275775047.1">
    <property type="nucleotide sequence ID" value="NZ_BAABDE010000025.1"/>
</dbReference>
<keyword evidence="4" id="KW-1015">Disulfide bond</keyword>
<dbReference type="PROSITE" id="PS51352">
    <property type="entry name" value="THIOREDOXIN_2"/>
    <property type="match status" value="1"/>
</dbReference>
<dbReference type="Gene3D" id="3.40.30.10">
    <property type="entry name" value="Glutaredoxin"/>
    <property type="match status" value="1"/>
</dbReference>
<dbReference type="PROSITE" id="PS51257">
    <property type="entry name" value="PROKAR_LIPOPROTEIN"/>
    <property type="match status" value="1"/>
</dbReference>
<dbReference type="InterPro" id="IPR006311">
    <property type="entry name" value="TAT_signal"/>
</dbReference>
<dbReference type="SUPFAM" id="SSF52833">
    <property type="entry name" value="Thioredoxin-like"/>
    <property type="match status" value="1"/>
</dbReference>